<evidence type="ECO:0000256" key="4">
    <source>
        <dbReference type="ARBA" id="ARBA00023163"/>
    </source>
</evidence>
<feature type="compositionally biased region" description="Polar residues" evidence="6">
    <location>
        <begin position="598"/>
        <end position="611"/>
    </location>
</feature>
<feature type="compositionally biased region" description="Basic and acidic residues" evidence="6">
    <location>
        <begin position="62"/>
        <end position="100"/>
    </location>
</feature>
<keyword evidence="4" id="KW-0804">Transcription</keyword>
<feature type="region of interest" description="Disordered" evidence="6">
    <location>
        <begin position="560"/>
        <end position="611"/>
    </location>
</feature>
<dbReference type="PROSITE" id="PS50048">
    <property type="entry name" value="ZN2_CY6_FUNGAL_2"/>
    <property type="match status" value="1"/>
</dbReference>
<dbReference type="CDD" id="cd00067">
    <property type="entry name" value="GAL4"/>
    <property type="match status" value="1"/>
</dbReference>
<name>A0AAE8MH87_9HYPO</name>
<evidence type="ECO:0000313" key="9">
    <source>
        <dbReference type="Proteomes" id="UP001187734"/>
    </source>
</evidence>
<feature type="region of interest" description="Disordered" evidence="6">
    <location>
        <begin position="62"/>
        <end position="104"/>
    </location>
</feature>
<organism evidence="8 9">
    <name type="scientific">Fusarium torulosum</name>
    <dbReference type="NCBI Taxonomy" id="33205"/>
    <lineage>
        <taxon>Eukaryota</taxon>
        <taxon>Fungi</taxon>
        <taxon>Dikarya</taxon>
        <taxon>Ascomycota</taxon>
        <taxon>Pezizomycotina</taxon>
        <taxon>Sordariomycetes</taxon>
        <taxon>Hypocreomycetidae</taxon>
        <taxon>Hypocreales</taxon>
        <taxon>Nectriaceae</taxon>
        <taxon>Fusarium</taxon>
    </lineage>
</organism>
<evidence type="ECO:0000256" key="2">
    <source>
        <dbReference type="ARBA" id="ARBA00022723"/>
    </source>
</evidence>
<dbReference type="PANTHER" id="PTHR47338:SF5">
    <property type="entry name" value="ZN(II)2CYS6 TRANSCRIPTION FACTOR (EUROFUNG)"/>
    <property type="match status" value="1"/>
</dbReference>
<dbReference type="SMART" id="SM00066">
    <property type="entry name" value="GAL4"/>
    <property type="match status" value="1"/>
</dbReference>
<dbReference type="GO" id="GO:0008270">
    <property type="term" value="F:zinc ion binding"/>
    <property type="evidence" value="ECO:0007669"/>
    <property type="project" value="InterPro"/>
</dbReference>
<dbReference type="GO" id="GO:0005634">
    <property type="term" value="C:nucleus"/>
    <property type="evidence" value="ECO:0007669"/>
    <property type="project" value="UniProtKB-SubCell"/>
</dbReference>
<keyword evidence="9" id="KW-1185">Reference proteome</keyword>
<gene>
    <name evidence="8" type="ORF">FTOL_10717</name>
</gene>
<evidence type="ECO:0000256" key="3">
    <source>
        <dbReference type="ARBA" id="ARBA00023015"/>
    </source>
</evidence>
<comment type="caution">
    <text evidence="8">The sequence shown here is derived from an EMBL/GenBank/DDBJ whole genome shotgun (WGS) entry which is preliminary data.</text>
</comment>
<accession>A0AAE8MH87</accession>
<dbReference type="InterPro" id="IPR050815">
    <property type="entry name" value="TF_fung"/>
</dbReference>
<protein>
    <submittedName>
        <fullName evidence="8">Related to general repressor of transcription</fullName>
    </submittedName>
</protein>
<evidence type="ECO:0000256" key="6">
    <source>
        <dbReference type="SAM" id="MobiDB-lite"/>
    </source>
</evidence>
<reference evidence="8" key="1">
    <citation type="submission" date="2018-03" db="EMBL/GenBank/DDBJ databases">
        <authorList>
            <person name="Guldener U."/>
        </authorList>
    </citation>
    <scope>NUCLEOTIDE SEQUENCE</scope>
</reference>
<evidence type="ECO:0000256" key="5">
    <source>
        <dbReference type="ARBA" id="ARBA00023242"/>
    </source>
</evidence>
<dbReference type="SMART" id="SM00906">
    <property type="entry name" value="Fungal_trans"/>
    <property type="match status" value="1"/>
</dbReference>
<feature type="compositionally biased region" description="Low complexity" evidence="6">
    <location>
        <begin position="560"/>
        <end position="572"/>
    </location>
</feature>
<dbReference type="Proteomes" id="UP001187734">
    <property type="component" value="Unassembled WGS sequence"/>
</dbReference>
<dbReference type="InterPro" id="IPR036864">
    <property type="entry name" value="Zn2-C6_fun-type_DNA-bd_sf"/>
</dbReference>
<dbReference type="Pfam" id="PF00172">
    <property type="entry name" value="Zn_clus"/>
    <property type="match status" value="1"/>
</dbReference>
<sequence length="742" mass="83223">MADMEPSAPVVKRRAPVACRRCRRMRSKCVHDGARPPCKACLENGEAAAECTFLERGQPDHDRDFRHPRIRADKSARRDSSKVRRDNFDTPTRPLDRPGDEWEQMPPLTEVIDGINQFTQHYFQLGFIHKVQFPQRLRKDRQSVSLFLVVSILSISARLSPSLSTRYGTGMEASQFFMDHAALMSRDEIYQSNLENCQAFYLLSIAQQGSGLKIESHINMGIALRMATTLQLHLEETYDIENPTPDIVIRGESARRTLWMLHSQDQLHSGAHSPISLAASDITALLPCDEDDFDNGRVPLSRAALEGTPPSISDPGLVLDPNRSLFASLLQAHHFWGSITRRAVKFTLRRYPWDPKSKLASVSRDLDQWESNLPRNHQWSTFLLKEYKAKGQDLAYLGVTMISRLCNIVLRRPYLIDILTVSPAYEQRPAVFDKIACDLFSNVHGLYQQIEAQFTARSADGRVGAQMAAFCVYSCGLFSIYLCRYPSICPDPNITRDGPMMFQRTLSILMECKNVWPLASRWVDALNRFAHDPTISFTSESGMADCKDLVHNSAIDFPITTPTSSGTSPSSSIYGQHSNSLETRSTTLQPPSPHDISASLSGPRSIPSHFSSPHIQQQAQIHQLQVHHLPHHHHQLQQQPPPQVLSQHQAFVPPQLQSQLYMAPDDMANMDMALGSFNPNVIHSYSIASQPQPPLAAAITTSTAVAHVSLDPPADGYETELNFYSYGPQEWTPASNIFDGYS</sequence>
<dbReference type="SUPFAM" id="SSF57701">
    <property type="entry name" value="Zn2/Cys6 DNA-binding domain"/>
    <property type="match status" value="1"/>
</dbReference>
<comment type="subcellular location">
    <subcellularLocation>
        <location evidence="1">Nucleus</location>
    </subcellularLocation>
</comment>
<dbReference type="PANTHER" id="PTHR47338">
    <property type="entry name" value="ZN(II)2CYS6 TRANSCRIPTION FACTOR (EUROFUNG)-RELATED"/>
    <property type="match status" value="1"/>
</dbReference>
<keyword evidence="3" id="KW-0805">Transcription regulation</keyword>
<dbReference type="GO" id="GO:0006351">
    <property type="term" value="P:DNA-templated transcription"/>
    <property type="evidence" value="ECO:0007669"/>
    <property type="project" value="InterPro"/>
</dbReference>
<keyword evidence="5" id="KW-0539">Nucleus</keyword>
<keyword evidence="2" id="KW-0479">Metal-binding</keyword>
<dbReference type="InterPro" id="IPR001138">
    <property type="entry name" value="Zn2Cys6_DnaBD"/>
</dbReference>
<dbReference type="EMBL" id="ONZP01000434">
    <property type="protein sequence ID" value="SPJ84200.1"/>
    <property type="molecule type" value="Genomic_DNA"/>
</dbReference>
<dbReference type="CDD" id="cd12148">
    <property type="entry name" value="fungal_TF_MHR"/>
    <property type="match status" value="1"/>
</dbReference>
<dbReference type="InterPro" id="IPR007219">
    <property type="entry name" value="XnlR_reg_dom"/>
</dbReference>
<feature type="compositionally biased region" description="Polar residues" evidence="6">
    <location>
        <begin position="573"/>
        <end position="589"/>
    </location>
</feature>
<evidence type="ECO:0000313" key="8">
    <source>
        <dbReference type="EMBL" id="SPJ84200.1"/>
    </source>
</evidence>
<evidence type="ECO:0000256" key="1">
    <source>
        <dbReference type="ARBA" id="ARBA00004123"/>
    </source>
</evidence>
<feature type="domain" description="Zn(2)-C6 fungal-type" evidence="7">
    <location>
        <begin position="18"/>
        <end position="53"/>
    </location>
</feature>
<dbReference type="Gene3D" id="4.10.240.10">
    <property type="entry name" value="Zn(2)-C6 fungal-type DNA-binding domain"/>
    <property type="match status" value="1"/>
</dbReference>
<proteinExistence type="predicted"/>
<dbReference type="GO" id="GO:0000981">
    <property type="term" value="F:DNA-binding transcription factor activity, RNA polymerase II-specific"/>
    <property type="evidence" value="ECO:0007669"/>
    <property type="project" value="InterPro"/>
</dbReference>
<dbReference type="GO" id="GO:0003677">
    <property type="term" value="F:DNA binding"/>
    <property type="evidence" value="ECO:0007669"/>
    <property type="project" value="InterPro"/>
</dbReference>
<dbReference type="Pfam" id="PF04082">
    <property type="entry name" value="Fungal_trans"/>
    <property type="match status" value="1"/>
</dbReference>
<dbReference type="AlphaFoldDB" id="A0AAE8MH87"/>
<evidence type="ECO:0000259" key="7">
    <source>
        <dbReference type="PROSITE" id="PS50048"/>
    </source>
</evidence>